<gene>
    <name evidence="2" type="ORF">B0T24DRAFT_249156</name>
</gene>
<evidence type="ECO:0000313" key="3">
    <source>
        <dbReference type="Proteomes" id="UP001287356"/>
    </source>
</evidence>
<name>A0AAE0N6Y8_9PEZI</name>
<feature type="chain" id="PRO_5042069226" evidence="1">
    <location>
        <begin position="26"/>
        <end position="150"/>
    </location>
</feature>
<proteinExistence type="predicted"/>
<dbReference type="EMBL" id="JAULSN010000004">
    <property type="protein sequence ID" value="KAK3373016.1"/>
    <property type="molecule type" value="Genomic_DNA"/>
</dbReference>
<dbReference type="AlphaFoldDB" id="A0AAE0N6Y8"/>
<feature type="signal peptide" evidence="1">
    <location>
        <begin position="1"/>
        <end position="25"/>
    </location>
</feature>
<accession>A0AAE0N6Y8</accession>
<evidence type="ECO:0000256" key="1">
    <source>
        <dbReference type="SAM" id="SignalP"/>
    </source>
</evidence>
<keyword evidence="3" id="KW-1185">Reference proteome</keyword>
<keyword evidence="1" id="KW-0732">Signal</keyword>
<comment type="caution">
    <text evidence="2">The sequence shown here is derived from an EMBL/GenBank/DDBJ whole genome shotgun (WGS) entry which is preliminary data.</text>
</comment>
<reference evidence="2" key="1">
    <citation type="journal article" date="2023" name="Mol. Phylogenet. Evol.">
        <title>Genome-scale phylogeny and comparative genomics of the fungal order Sordariales.</title>
        <authorList>
            <person name="Hensen N."/>
            <person name="Bonometti L."/>
            <person name="Westerberg I."/>
            <person name="Brannstrom I.O."/>
            <person name="Guillou S."/>
            <person name="Cros-Aarteil S."/>
            <person name="Calhoun S."/>
            <person name="Haridas S."/>
            <person name="Kuo A."/>
            <person name="Mondo S."/>
            <person name="Pangilinan J."/>
            <person name="Riley R."/>
            <person name="LaButti K."/>
            <person name="Andreopoulos B."/>
            <person name="Lipzen A."/>
            <person name="Chen C."/>
            <person name="Yan M."/>
            <person name="Daum C."/>
            <person name="Ng V."/>
            <person name="Clum A."/>
            <person name="Steindorff A."/>
            <person name="Ohm R.A."/>
            <person name="Martin F."/>
            <person name="Silar P."/>
            <person name="Natvig D.O."/>
            <person name="Lalanne C."/>
            <person name="Gautier V."/>
            <person name="Ament-Velasquez S.L."/>
            <person name="Kruys A."/>
            <person name="Hutchinson M.I."/>
            <person name="Powell A.J."/>
            <person name="Barry K."/>
            <person name="Miller A.N."/>
            <person name="Grigoriev I.V."/>
            <person name="Debuchy R."/>
            <person name="Gladieux P."/>
            <person name="Hiltunen Thoren M."/>
            <person name="Johannesson H."/>
        </authorList>
    </citation>
    <scope>NUCLEOTIDE SEQUENCE</scope>
    <source>
        <strain evidence="2">CBS 958.72</strain>
    </source>
</reference>
<dbReference type="Proteomes" id="UP001287356">
    <property type="component" value="Unassembled WGS sequence"/>
</dbReference>
<protein>
    <submittedName>
        <fullName evidence="2">Uncharacterized protein</fullName>
    </submittedName>
</protein>
<sequence>MVKRHTTPGIRWSSATQLLVWPSLACLWESGRDPEFSNGYGRMWYIEEAGFSILEGRNTLVVWWHMSIGPPLGLSVLLASSYINTLAGKLGRGAEWPFFFPFCLRRPSGGGGGELLAALESPYFLECQLAGFCTQGQWPGGCVQLNNQNR</sequence>
<reference evidence="2" key="2">
    <citation type="submission" date="2023-06" db="EMBL/GenBank/DDBJ databases">
        <authorList>
            <consortium name="Lawrence Berkeley National Laboratory"/>
            <person name="Haridas S."/>
            <person name="Hensen N."/>
            <person name="Bonometti L."/>
            <person name="Westerberg I."/>
            <person name="Brannstrom I.O."/>
            <person name="Guillou S."/>
            <person name="Cros-Aarteil S."/>
            <person name="Calhoun S."/>
            <person name="Kuo A."/>
            <person name="Mondo S."/>
            <person name="Pangilinan J."/>
            <person name="Riley R."/>
            <person name="Labutti K."/>
            <person name="Andreopoulos B."/>
            <person name="Lipzen A."/>
            <person name="Chen C."/>
            <person name="Yanf M."/>
            <person name="Daum C."/>
            <person name="Ng V."/>
            <person name="Clum A."/>
            <person name="Steindorff A."/>
            <person name="Ohm R."/>
            <person name="Martin F."/>
            <person name="Silar P."/>
            <person name="Natvig D."/>
            <person name="Lalanne C."/>
            <person name="Gautier V."/>
            <person name="Ament-Velasquez S.L."/>
            <person name="Kruys A."/>
            <person name="Hutchinson M.I."/>
            <person name="Powell A.J."/>
            <person name="Barry K."/>
            <person name="Miller A.N."/>
            <person name="Grigoriev I.V."/>
            <person name="Debuchy R."/>
            <person name="Gladieux P."/>
            <person name="Thoren M.H."/>
            <person name="Johannesson H."/>
        </authorList>
    </citation>
    <scope>NUCLEOTIDE SEQUENCE</scope>
    <source>
        <strain evidence="2">CBS 958.72</strain>
    </source>
</reference>
<evidence type="ECO:0000313" key="2">
    <source>
        <dbReference type="EMBL" id="KAK3373016.1"/>
    </source>
</evidence>
<organism evidence="2 3">
    <name type="scientific">Lasiosphaeria ovina</name>
    <dbReference type="NCBI Taxonomy" id="92902"/>
    <lineage>
        <taxon>Eukaryota</taxon>
        <taxon>Fungi</taxon>
        <taxon>Dikarya</taxon>
        <taxon>Ascomycota</taxon>
        <taxon>Pezizomycotina</taxon>
        <taxon>Sordariomycetes</taxon>
        <taxon>Sordariomycetidae</taxon>
        <taxon>Sordariales</taxon>
        <taxon>Lasiosphaeriaceae</taxon>
        <taxon>Lasiosphaeria</taxon>
    </lineage>
</organism>